<dbReference type="Gene3D" id="3.50.50.60">
    <property type="entry name" value="FAD/NAD(P)-binding domain"/>
    <property type="match status" value="1"/>
</dbReference>
<evidence type="ECO:0000313" key="13">
    <source>
        <dbReference type="EMBL" id="NMM46050.1"/>
    </source>
</evidence>
<accession>A0A7Y0E2J0</accession>
<proteinExistence type="inferred from homology"/>
<comment type="caution">
    <text evidence="13">The sequence shown here is derived from an EMBL/GenBank/DDBJ whole genome shotgun (WGS) entry which is preliminary data.</text>
</comment>
<evidence type="ECO:0000256" key="2">
    <source>
        <dbReference type="ARBA" id="ARBA00022603"/>
    </source>
</evidence>
<dbReference type="EC" id="1.5.-.-" evidence="10"/>
<evidence type="ECO:0000256" key="6">
    <source>
        <dbReference type="ARBA" id="ARBA00022694"/>
    </source>
</evidence>
<keyword evidence="4 10" id="KW-0808">Transferase</keyword>
<organism evidence="13 14">
    <name type="scientific">Pacificispira spongiicola</name>
    <dbReference type="NCBI Taxonomy" id="2729598"/>
    <lineage>
        <taxon>Bacteria</taxon>
        <taxon>Pseudomonadati</taxon>
        <taxon>Pseudomonadota</taxon>
        <taxon>Alphaproteobacteria</taxon>
        <taxon>Rhodospirillales</taxon>
        <taxon>Rhodospirillaceae</taxon>
        <taxon>Pacificispira</taxon>
    </lineage>
</organism>
<keyword evidence="1 10" id="KW-0963">Cytoplasm</keyword>
<feature type="domain" description="MnmC-like methyltransferase" evidence="12">
    <location>
        <begin position="115"/>
        <end position="235"/>
    </location>
</feature>
<comment type="catalytic activity">
    <reaction evidence="10">
        <text>5-aminomethyl-2-thiouridine(34) in tRNA + S-adenosyl-L-methionine = 5-methylaminomethyl-2-thiouridine(34) in tRNA + S-adenosyl-L-homocysteine + H(+)</text>
        <dbReference type="Rhea" id="RHEA:19569"/>
        <dbReference type="Rhea" id="RHEA-COMP:10195"/>
        <dbReference type="Rhea" id="RHEA-COMP:10197"/>
        <dbReference type="ChEBI" id="CHEBI:15378"/>
        <dbReference type="ChEBI" id="CHEBI:57856"/>
        <dbReference type="ChEBI" id="CHEBI:59789"/>
        <dbReference type="ChEBI" id="CHEBI:74454"/>
        <dbReference type="ChEBI" id="CHEBI:74455"/>
        <dbReference type="EC" id="2.1.1.61"/>
    </reaction>
</comment>
<dbReference type="InterPro" id="IPR017610">
    <property type="entry name" value="tRNA_S-uridine_synth_MnmC_C"/>
</dbReference>
<dbReference type="GO" id="GO:0050660">
    <property type="term" value="F:flavin adenine dinucleotide binding"/>
    <property type="evidence" value="ECO:0007669"/>
    <property type="project" value="UniProtKB-UniRule"/>
</dbReference>
<evidence type="ECO:0000256" key="9">
    <source>
        <dbReference type="ARBA" id="ARBA00023268"/>
    </source>
</evidence>
<evidence type="ECO:0000256" key="8">
    <source>
        <dbReference type="ARBA" id="ARBA00023002"/>
    </source>
</evidence>
<comment type="similarity">
    <text evidence="10">In the C-terminal section; belongs to the DAO family.</text>
</comment>
<keyword evidence="3 10" id="KW-0285">Flavoprotein</keyword>
<keyword evidence="8 10" id="KW-0560">Oxidoreductase</keyword>
<dbReference type="PANTHER" id="PTHR13847">
    <property type="entry name" value="SARCOSINE DEHYDROGENASE-RELATED"/>
    <property type="match status" value="1"/>
</dbReference>
<comment type="cofactor">
    <cofactor evidence="10">
        <name>FAD</name>
        <dbReference type="ChEBI" id="CHEBI:57692"/>
    </cofactor>
</comment>
<feature type="region of interest" description="tRNA (mnm(5)s(2)U34)-methyltransferase" evidence="10">
    <location>
        <begin position="1"/>
        <end position="236"/>
    </location>
</feature>
<dbReference type="SUPFAM" id="SSF51905">
    <property type="entry name" value="FAD/NAD(P)-binding domain"/>
    <property type="match status" value="1"/>
</dbReference>
<comment type="function">
    <text evidence="10">Catalyzes the last two steps in the biosynthesis of 5-methylaminomethyl-2-thiouridine (mnm(5)s(2)U) at the wobble position (U34) in tRNA. Catalyzes the FAD-dependent demodification of cmnm(5)s(2)U34 to nm(5)s(2)U34, followed by the transfer of a methyl group from S-adenosyl-L-methionine to nm(5)s(2)U34, to form mnm(5)s(2)U34.</text>
</comment>
<evidence type="ECO:0000256" key="3">
    <source>
        <dbReference type="ARBA" id="ARBA00022630"/>
    </source>
</evidence>
<keyword evidence="9 10" id="KW-0511">Multifunctional enzyme</keyword>
<dbReference type="GO" id="GO:0032259">
    <property type="term" value="P:methylation"/>
    <property type="evidence" value="ECO:0007669"/>
    <property type="project" value="UniProtKB-KW"/>
</dbReference>
<dbReference type="Pfam" id="PF01266">
    <property type="entry name" value="DAO"/>
    <property type="match status" value="1"/>
</dbReference>
<dbReference type="InterPro" id="IPR006076">
    <property type="entry name" value="FAD-dep_OxRdtase"/>
</dbReference>
<dbReference type="InterPro" id="IPR036188">
    <property type="entry name" value="FAD/NAD-bd_sf"/>
</dbReference>
<feature type="region of interest" description="FAD-dependent cmnm(5)s(2)U34 oxidoreductase" evidence="10">
    <location>
        <begin position="263"/>
        <end position="647"/>
    </location>
</feature>
<dbReference type="RefSeq" id="WP_169626444.1">
    <property type="nucleotide sequence ID" value="NZ_JABBNT010000005.1"/>
</dbReference>
<comment type="similarity">
    <text evidence="10">In the N-terminal section; belongs to the methyltransferase superfamily. tRNA (mnm(5)s(2)U34)-methyltransferase family.</text>
</comment>
<dbReference type="Proteomes" id="UP000539372">
    <property type="component" value="Unassembled WGS sequence"/>
</dbReference>
<evidence type="ECO:0000256" key="1">
    <source>
        <dbReference type="ARBA" id="ARBA00022490"/>
    </source>
</evidence>
<dbReference type="Gene3D" id="3.30.9.10">
    <property type="entry name" value="D-Amino Acid Oxidase, subunit A, domain 2"/>
    <property type="match status" value="1"/>
</dbReference>
<dbReference type="Gene3D" id="3.40.50.150">
    <property type="entry name" value="Vaccinia Virus protein VP39"/>
    <property type="match status" value="1"/>
</dbReference>
<gene>
    <name evidence="10 13" type="primary">mnmC</name>
    <name evidence="13" type="ORF">HH303_16265</name>
</gene>
<evidence type="ECO:0000256" key="10">
    <source>
        <dbReference type="HAMAP-Rule" id="MF_01102"/>
    </source>
</evidence>
<dbReference type="HAMAP" id="MF_01102">
    <property type="entry name" value="MnmC"/>
    <property type="match status" value="1"/>
</dbReference>
<dbReference type="InterPro" id="IPR047785">
    <property type="entry name" value="tRNA_MNMC2"/>
</dbReference>
<keyword evidence="2 10" id="KW-0489">Methyltransferase</keyword>
<dbReference type="InterPro" id="IPR029063">
    <property type="entry name" value="SAM-dependent_MTases_sf"/>
</dbReference>
<keyword evidence="5 10" id="KW-0949">S-adenosyl-L-methionine</keyword>
<feature type="domain" description="FAD dependent oxidoreductase" evidence="11">
    <location>
        <begin position="259"/>
        <end position="616"/>
    </location>
</feature>
<evidence type="ECO:0000256" key="5">
    <source>
        <dbReference type="ARBA" id="ARBA00022691"/>
    </source>
</evidence>
<keyword evidence="7 10" id="KW-0274">FAD</keyword>
<evidence type="ECO:0000256" key="4">
    <source>
        <dbReference type="ARBA" id="ARBA00022679"/>
    </source>
</evidence>
<dbReference type="InterPro" id="IPR023032">
    <property type="entry name" value="tRNA_MAMT_biosynth_bifunc_MnmC"/>
</dbReference>
<dbReference type="NCBIfam" id="TIGR03197">
    <property type="entry name" value="MnmC_Cterm"/>
    <property type="match status" value="1"/>
</dbReference>
<keyword evidence="6 10" id="KW-0819">tRNA processing</keyword>
<reference evidence="13 14" key="1">
    <citation type="submission" date="2020-04" db="EMBL/GenBank/DDBJ databases">
        <title>Rhodospirillaceae bacterium KN72 isolated from deep sea.</title>
        <authorList>
            <person name="Zhang D.-C."/>
        </authorList>
    </citation>
    <scope>NUCLEOTIDE SEQUENCE [LARGE SCALE GENOMIC DNA]</scope>
    <source>
        <strain evidence="13 14">KN72</strain>
    </source>
</reference>
<dbReference type="GO" id="GO:0016645">
    <property type="term" value="F:oxidoreductase activity, acting on the CH-NH group of donors"/>
    <property type="evidence" value="ECO:0007669"/>
    <property type="project" value="InterPro"/>
</dbReference>
<dbReference type="GO" id="GO:0005737">
    <property type="term" value="C:cytoplasm"/>
    <property type="evidence" value="ECO:0007669"/>
    <property type="project" value="UniProtKB-SubCell"/>
</dbReference>
<dbReference type="PANTHER" id="PTHR13847:SF283">
    <property type="entry name" value="TRNA 5-METHYLAMINOMETHYL-2-THIOURIDINE BIOSYNTHESIS BIFUNCTIONAL PROTEIN MNMC"/>
    <property type="match status" value="1"/>
</dbReference>
<dbReference type="GO" id="GO:0002097">
    <property type="term" value="P:tRNA wobble base modification"/>
    <property type="evidence" value="ECO:0007669"/>
    <property type="project" value="UniProtKB-UniRule"/>
</dbReference>
<keyword evidence="14" id="KW-1185">Reference proteome</keyword>
<dbReference type="EC" id="2.1.1.61" evidence="10"/>
<dbReference type="Pfam" id="PF05430">
    <property type="entry name" value="Methyltransf_30"/>
    <property type="match status" value="1"/>
</dbReference>
<dbReference type="InterPro" id="IPR008471">
    <property type="entry name" value="MnmC-like_methylTransf"/>
</dbReference>
<evidence type="ECO:0000313" key="14">
    <source>
        <dbReference type="Proteomes" id="UP000539372"/>
    </source>
</evidence>
<protein>
    <recommendedName>
        <fullName evidence="10">tRNA 5-methylaminomethyl-2-thiouridine biosynthesis bifunctional protein MnmC</fullName>
        <shortName evidence="10">tRNA mnm(5)s(2)U biosynthesis bifunctional protein</shortName>
    </recommendedName>
    <domain>
        <recommendedName>
            <fullName evidence="10">tRNA (mnm(5)s(2)U34)-methyltransferase</fullName>
            <ecNumber evidence="10">2.1.1.61</ecNumber>
        </recommendedName>
    </domain>
    <domain>
        <recommendedName>
            <fullName evidence="10">FAD-dependent cmnm(5)s(2)U34 oxidoreductase</fullName>
            <ecNumber evidence="10">1.5.-.-</ecNumber>
        </recommendedName>
    </domain>
</protein>
<sequence>MTETDGQDGHDPDAIDWRDGIPYAARFGDLYYSAEDPRGEVQHTFLDGVDFDALCRQPTLTIAETGFGTGLNFLEAWQRWEALASPDAQFTFISVEAFPMSQADLEQAHALFPALADKAAQLRRQWPGFIRGSHLISLSEGRIRLILLIGEAEKMFAARDFTADAWFLDGFAPAQNPDMWRDAVFHQIARLSRPGTKLASFTAAGMVRRGLAEVGFDIVKRPGFGRKRDCIAGTLEIPVDRPASKTPWTKLPTPRPGARIAVIGAGIAGRCLGASLINAGFETTVIQGPESRAWAASTLPRALIAPKLIRGDQPYPRFWRQAYLDALRVLDGIAPDIWCGPRGLIIPAPDQGIRDRQAALKGELAWPTDILRQIDSSEAADRLGRACPGGLFLPGAGILDPSRLLERLVPDTTLLQTDVKMLSRTGGRWSLHDGRNTVVATADVVILACGPGAVELLPEHDAGYGLRIGSGQLFQAQGATASGISILHDGYVGSTDASGVFVAGATSEGWQNIGPVPVDPAATDRIQNRLADYLPDFSTESMNAWTGLRCDTVDHLPLAGPVQNPMAFETAYDGLRHGKPPEAMPDPDYEPGLFCLTGLGARGFQAAFTLADQMTAMLSGNPLPLDRDMTDALLPNRFQIRNLRRNL</sequence>
<evidence type="ECO:0000259" key="11">
    <source>
        <dbReference type="Pfam" id="PF01266"/>
    </source>
</evidence>
<comment type="subcellular location">
    <subcellularLocation>
        <location evidence="10">Cytoplasm</location>
    </subcellularLocation>
</comment>
<dbReference type="NCBIfam" id="NF033855">
    <property type="entry name" value="tRNA_MNMC2"/>
    <property type="match status" value="1"/>
</dbReference>
<name>A0A7Y0E2J0_9PROT</name>
<evidence type="ECO:0000256" key="7">
    <source>
        <dbReference type="ARBA" id="ARBA00022827"/>
    </source>
</evidence>
<dbReference type="AlphaFoldDB" id="A0A7Y0E2J0"/>
<dbReference type="EMBL" id="JABBNT010000005">
    <property type="protein sequence ID" value="NMM46050.1"/>
    <property type="molecule type" value="Genomic_DNA"/>
</dbReference>
<evidence type="ECO:0000259" key="12">
    <source>
        <dbReference type="Pfam" id="PF05430"/>
    </source>
</evidence>
<dbReference type="GO" id="GO:0004808">
    <property type="term" value="F:tRNA (5-methylaminomethyl-2-thiouridylate)(34)-methyltransferase activity"/>
    <property type="evidence" value="ECO:0007669"/>
    <property type="project" value="UniProtKB-EC"/>
</dbReference>